<evidence type="ECO:0000313" key="2">
    <source>
        <dbReference type="EMBL" id="MCC0100539.1"/>
    </source>
</evidence>
<accession>A0ABS8EII3</accession>
<protein>
    <recommendedName>
        <fullName evidence="1">A-factor biosynthesis hotdog domain-containing protein</fullName>
    </recommendedName>
</protein>
<evidence type="ECO:0000259" key="1">
    <source>
        <dbReference type="Pfam" id="PF03756"/>
    </source>
</evidence>
<proteinExistence type="predicted"/>
<dbReference type="Pfam" id="PF03756">
    <property type="entry name" value="AfsA"/>
    <property type="match status" value="2"/>
</dbReference>
<dbReference type="EMBL" id="JAINUL010000001">
    <property type="protein sequence ID" value="MCC0100539.1"/>
    <property type="molecule type" value="Genomic_DNA"/>
</dbReference>
<comment type="caution">
    <text evidence="2">The sequence shown here is derived from an EMBL/GenBank/DDBJ whole genome shotgun (WGS) entry which is preliminary data.</text>
</comment>
<name>A0ABS8EII3_9ACTN</name>
<organism evidence="2 3">
    <name type="scientific">Streptomyces flavotricini</name>
    <dbReference type="NCBI Taxonomy" id="66888"/>
    <lineage>
        <taxon>Bacteria</taxon>
        <taxon>Bacillati</taxon>
        <taxon>Actinomycetota</taxon>
        <taxon>Actinomycetes</taxon>
        <taxon>Kitasatosporales</taxon>
        <taxon>Streptomycetaceae</taxon>
        <taxon>Streptomyces</taxon>
    </lineage>
</organism>
<dbReference type="InterPro" id="IPR047757">
    <property type="entry name" value="AfsA-like"/>
</dbReference>
<feature type="domain" description="A-factor biosynthesis hotdog" evidence="1">
    <location>
        <begin position="44"/>
        <end position="179"/>
    </location>
</feature>
<dbReference type="InterPro" id="IPR005509">
    <property type="entry name" value="AfsA_hotdog_dom"/>
</dbReference>
<feature type="domain" description="A-factor biosynthesis hotdog" evidence="1">
    <location>
        <begin position="213"/>
        <end position="328"/>
    </location>
</feature>
<dbReference type="Proteomes" id="UP001520654">
    <property type="component" value="Unassembled WGS sequence"/>
</dbReference>
<gene>
    <name evidence="2" type="ORF">K7B10_38380</name>
</gene>
<dbReference type="NCBIfam" id="NF041195">
    <property type="entry name" value="ScbA_BarX_GamBu"/>
    <property type="match status" value="1"/>
</dbReference>
<evidence type="ECO:0000313" key="3">
    <source>
        <dbReference type="Proteomes" id="UP001520654"/>
    </source>
</evidence>
<sequence>MSASTFRVERTTVSDEHTRDLSAATAQPSGFRFPSLTFTVPKELVHRASVAEVVLTDWQRVDDTHFELTAQWPRGHSFFTPVADGYHDPLIGCETIRQIGMLLGHAEFGVPLGHQFIVWDIDIAVRPQHLRVGWAPAALDIEVVCTEVKRRGKNLSGLRFEAVLRREGDIVATGGGSFSCMPPGVYERVRGGHHLGGDWYQLPLISPAAPQSVGRMSPMDVVLSPTGEADRWQLRVDTRHPILFEHAVDHVPGMVLLEAARQATAAALGRSSYLPLAIAGEFKRYAELDSPCMIEASRLPERGPDGEQTVLVTGYQDGAAVFRATVTAGEHGL</sequence>
<reference evidence="2 3" key="1">
    <citation type="submission" date="2021-08" db="EMBL/GenBank/DDBJ databases">
        <title>Genomic Architecture of Streptomyces flavotricini NGL1 and Streptomyces erythrochromogenes HMS4 With Differential Plant Beneficial attributes and laccase production capabilities.</title>
        <authorList>
            <person name="Salwan R."/>
            <person name="Kaur R."/>
            <person name="Sharma V."/>
        </authorList>
    </citation>
    <scope>NUCLEOTIDE SEQUENCE [LARGE SCALE GENOMIC DNA]</scope>
    <source>
        <strain evidence="2 3">NGL1</strain>
    </source>
</reference>
<keyword evidence="3" id="KW-1185">Reference proteome</keyword>